<feature type="region of interest" description="Disordered" evidence="2">
    <location>
        <begin position="191"/>
        <end position="227"/>
    </location>
</feature>
<evidence type="ECO:0000313" key="4">
    <source>
        <dbReference type="EMBL" id="CBZ37372.1"/>
    </source>
</evidence>
<gene>
    <name evidence="5" type="ORF">CGC21_37495</name>
    <name evidence="4" type="ORF">LDBPK_332290</name>
    <name evidence="3" type="ORF">LdCL_330029900</name>
</gene>
<reference evidence="6" key="3">
    <citation type="submission" date="2011-02" db="EMBL/GenBank/DDBJ databases">
        <title>Whole genome sequencing of Leishmania donovani clinical lines reveals dynamic variation related to drug resistance.</title>
        <authorList>
            <person name="Downing T."/>
            <person name="Imamura H."/>
            <person name="Sanders M."/>
            <person name="Decuypere S."/>
            <person name="Hertz-Fowler C."/>
            <person name="Clark T.G."/>
            <person name="Rijal S."/>
            <person name="Sundar S."/>
            <person name="Quail M.A."/>
            <person name="De Doncker S."/>
            <person name="Maes I."/>
            <person name="Vanaerschot M."/>
            <person name="Stark O."/>
            <person name="Schonian G."/>
            <person name="Dujardin J.C."/>
            <person name="Berriman M."/>
        </authorList>
    </citation>
    <scope>NUCLEOTIDE SEQUENCE [LARGE SCALE GENOMIC DNA]</scope>
    <source>
        <strain evidence="6">BPK282A1</strain>
    </source>
</reference>
<reference evidence="3 7" key="4">
    <citation type="journal article" date="2018" name="Sci. Rep.">
        <title>A complete Leishmania donovani reference genome identifies novel genetic variations associated with virulence.</title>
        <authorList>
            <person name="Lypaczewski P."/>
            <person name="Hoshizaki J."/>
            <person name="Zhang W.-W."/>
            <person name="McCall L.-I."/>
            <person name="Torcivia-Rodriguez J."/>
            <person name="Simonyan V."/>
            <person name="Kaur A."/>
            <person name="Dewar K."/>
            <person name="Matlashewski G."/>
        </authorList>
    </citation>
    <scope>NUCLEOTIDE SEQUENCE [LARGE SCALE GENOMIC DNA]</scope>
    <source>
        <strain evidence="3 7">LdCL</strain>
    </source>
</reference>
<dbReference type="EMBL" id="FR799620">
    <property type="protein sequence ID" value="CBZ37372.1"/>
    <property type="molecule type" value="Genomic_DNA"/>
</dbReference>
<evidence type="ECO:0000256" key="2">
    <source>
        <dbReference type="SAM" id="MobiDB-lite"/>
    </source>
</evidence>
<keyword evidence="7" id="KW-1185">Reference proteome</keyword>
<evidence type="ECO:0000313" key="6">
    <source>
        <dbReference type="Proteomes" id="UP000008980"/>
    </source>
</evidence>
<dbReference type="Proteomes" id="UP000318447">
    <property type="component" value="Unassembled WGS sequence"/>
</dbReference>
<evidence type="ECO:0000256" key="1">
    <source>
        <dbReference type="SAM" id="Coils"/>
    </source>
</evidence>
<reference evidence="5" key="6">
    <citation type="submission" date="2019-02" db="EMBL/GenBank/DDBJ databases">
        <title>FDA dAtabase for Regulatory Grade micrObial Sequences (FDA-ARGOS): Supporting development and validation of Infectious Disease Dx tests.</title>
        <authorList>
            <person name="Duncan R."/>
            <person name="Fisher C."/>
            <person name="Tallon L.J."/>
            <person name="Sadzewicz L."/>
            <person name="Sengamalay N."/>
            <person name="Ott S."/>
            <person name="Godinez A."/>
            <person name="Nagaraj S."/>
            <person name="Nadendla S."/>
            <person name="Sichtig H."/>
        </authorList>
    </citation>
    <scope>NUCLEOTIDE SEQUENCE</scope>
    <source>
        <strain evidence="5">FDAARGOS_361</strain>
    </source>
</reference>
<dbReference type="OMA" id="MLHSYFR"/>
<name>A0A3Q8IHW8_LEIDO</name>
<dbReference type="Proteomes" id="UP000274082">
    <property type="component" value="Chromosome 33"/>
</dbReference>
<feature type="compositionally biased region" description="Low complexity" evidence="2">
    <location>
        <begin position="522"/>
        <end position="535"/>
    </location>
</feature>
<accession>A0A3Q8IHW8</accession>
<keyword evidence="1" id="KW-0175">Coiled coil</keyword>
<dbReference type="EMBL" id="RHLC01000007">
    <property type="protein sequence ID" value="TPP53648.1"/>
    <property type="molecule type" value="Genomic_DNA"/>
</dbReference>
<sequence length="1473" mass="158182">MGAFALCLESAARDIRSLLTLHRVHPQVRSDIQRILGSLLRKNYENMTVPLPMDLIDPPEQVCRELVNGIVEDAFKTALPASDMRALERRCVELQQDNAELKAAADKADESVMELREVLSDLKRAHEYMLHSYFREVLMLRCRIDDLQRQLRTRRLHSMTLAPLVGGSAAQLIPTVESQLQHFLVNTSVATGQGEPASQSSTSPPRTPLPPSGSSDEESEADDGPVRRRISTHISHRGEGRDADAQAQTRPPALGAATVGAAPAAPPDAKGWSATPHPKHKGYSIRINVPIGTAARARTLGSPRSATAQKTTTFEVWSTETDSVDAIFDYEEYLRILNGADAAWLQRFTDAMGGSERGSPRHRCHSLSVRTRTKSKVSFLSGSLASNPDDTSSSAALSKEGANANGFRWLLHLALEPIKHKFHMELDQLRQAVQTMQREHADQVQLIERALSTVQSRNDALLDFINTFAQQARQTLVVVARDVQARSMVELLSSGALPAAAAETVASFFTPAASAETPPGRPSTSSAAASPLPHTESAQAPSASHLLRNKKWRLKAGVALEAQEQASMMAAMNHRLGKAGSVEVRCSMPHAPTNAAEEVNYYRADLGLPYWCSHPVTVHARKMFGELQEIAASIRATRVMHFLASEESAGGDGRRVRWKVRGTTDSSGRNDGYHRGCNSPPPLLKDRDSSSFYYFRDCDVDGDSALRHLAAHRRQREEWLTAPVSGADGQTAADLLRELAGLRMRRASDRKRLKVVQASLPQQLTKAAAASDMAEEAAGAKGMTKGARAGATDPEPESPDLHFLSPEALLRACALQRLGRRTQQRLMQTSQRIAELQRLLDLHFGHCQLKDSEDSLSWETARRVAAEGSQGLLGANGTLHLAGHLWSSPYLNDTVLDANAQQHQQRGTCAGYSRGQLMYLPIGLAGARDADGNSSGGAGAYFMLDGSVISAAPFAPFSTAASKGGQGINEESERPAMPDRITPFVAVMEYCRGVQMGRPLGRRAGPVYLFQDHESGDYYVGDQAGRNVLKADDDTAGDAVGIRAEADTQRSLLPMTRILFPAPMQFTVADASSVASSVAASAAASTALHPIYLVPMAIPLSDEEAVIQEGWQACHRHGHTRRDPIYYTTMAPLPLSKSYHHVVPQPGNADAVALAEAAADAAAVSHNGDSNAPVNHYLRSPPCVFQPADEAAAMMRVRSLQLQQRRGANKSFPDTAAVDSSAACARSGLLSPDVTASSAVTPTSTLPSSVGPLSGYALSSPEAHLLGAVPLLAADWQGGRGPVAAAPLPGSSSNHAAVPLALSPSTEPVTTLTKTGHDGVPPLTKLVPHTSAAAAAAAPVSSATSFSPPLAAALVLAKERRNARLAEKAERAAQAKTLRQESLRNRTLTRAAPNKESDVPRVPPHRLAPLIGKHPGDEASPMLPLPVDSARLQSQMRPEKWALTPPPPSLRWREVNGGELNAWNLNSDVGDAV</sequence>
<proteinExistence type="predicted"/>
<reference evidence="4 6" key="1">
    <citation type="journal article" date="2011" name="Genome Res.">
        <title>Whole genome sequencing of multiple Leishmania donovani clinical isolates provides insights into population structure and mechanisms of drug resistance.</title>
        <authorList>
            <person name="Downing T."/>
            <person name="Imamura H."/>
            <person name="Decuypere S."/>
            <person name="Clark T.G."/>
            <person name="Coombs G.H."/>
            <person name="Cotton J.A."/>
            <person name="Hilley J.D."/>
            <person name="de Doncker S."/>
            <person name="Maes I."/>
            <person name="Mottram J.C."/>
            <person name="Quail M.A."/>
            <person name="Rijal S."/>
            <person name="Sanders M."/>
            <person name="Schonian G."/>
            <person name="Stark O."/>
            <person name="Sundar S."/>
            <person name="Vanaerschot M."/>
            <person name="Hertz-Fowler C."/>
            <person name="Dujardin J.C."/>
            <person name="Berriman M."/>
        </authorList>
    </citation>
    <scope>NUCLEOTIDE SEQUENCE [LARGE SCALE GENOMIC DNA]</scope>
    <source>
        <strain evidence="4 6">BPK282A1</strain>
    </source>
</reference>
<feature type="coiled-coil region" evidence="1">
    <location>
        <begin position="84"/>
        <end position="125"/>
    </location>
</feature>
<feature type="compositionally biased region" description="Low complexity" evidence="2">
    <location>
        <begin position="256"/>
        <end position="271"/>
    </location>
</feature>
<feature type="coiled-coil region" evidence="1">
    <location>
        <begin position="1356"/>
        <end position="1386"/>
    </location>
</feature>
<evidence type="ECO:0000313" key="5">
    <source>
        <dbReference type="EMBL" id="TPP53648.1"/>
    </source>
</evidence>
<dbReference type="EMBL" id="CP029532">
    <property type="protein sequence ID" value="AYU82210.1"/>
    <property type="molecule type" value="Genomic_DNA"/>
</dbReference>
<reference evidence="4" key="2">
    <citation type="submission" date="2011-01" db="EMBL/GenBank/DDBJ databases">
        <authorList>
            <person name="Zhao B.P."/>
            <person name="Ren Z.A."/>
            <person name="Li C.D."/>
        </authorList>
    </citation>
    <scope>NUCLEOTIDE SEQUENCE</scope>
    <source>
        <strain evidence="4">BPK282A1</strain>
    </source>
</reference>
<reference evidence="8" key="5">
    <citation type="submission" date="2019-02" db="EMBL/GenBank/DDBJ databases">
        <title>FDA dAtabase for Regulatory Grade micrObial Sequences (FDA-ARGOS): Supporting development and validation of Infectious Disease Dx tests.</title>
        <authorList>
            <person name="Duncan R."/>
            <person name="Fisher C."/>
            <person name="Tallon L."/>
            <person name="Sadzewicz L."/>
            <person name="Sengamalay N."/>
            <person name="Ott S."/>
            <person name="Godinez A."/>
            <person name="Nagaraj S."/>
            <person name="Vavikolanu K."/>
            <person name="Nadendla S."/>
            <person name="Aluvathingal J."/>
            <person name="Sichtig H."/>
        </authorList>
    </citation>
    <scope>NUCLEOTIDE SEQUENCE [LARGE SCALE GENOMIC DNA]</scope>
    <source>
        <strain evidence="8">FDAARGOS_361</strain>
    </source>
</reference>
<feature type="region of interest" description="Disordered" evidence="2">
    <location>
        <begin position="513"/>
        <end position="544"/>
    </location>
</feature>
<dbReference type="RefSeq" id="XP_003864054.1">
    <property type="nucleotide sequence ID" value="XM_003864006.1"/>
</dbReference>
<dbReference type="KEGG" id="ldo:LDBPK_332290"/>
<feature type="coiled-coil region" evidence="1">
    <location>
        <begin position="419"/>
        <end position="446"/>
    </location>
</feature>
<evidence type="ECO:0000313" key="7">
    <source>
        <dbReference type="Proteomes" id="UP000274082"/>
    </source>
</evidence>
<feature type="region of interest" description="Disordered" evidence="2">
    <location>
        <begin position="256"/>
        <end position="283"/>
    </location>
</feature>
<dbReference type="VEuPathDB" id="TriTrypDB:LdCL_330029900"/>
<evidence type="ECO:0000313" key="3">
    <source>
        <dbReference type="EMBL" id="AYU82210.1"/>
    </source>
</evidence>
<accession>E9BPG8</accession>
<dbReference type="OrthoDB" id="246381at2759"/>
<organism evidence="3 7">
    <name type="scientific">Leishmania donovani</name>
    <dbReference type="NCBI Taxonomy" id="5661"/>
    <lineage>
        <taxon>Eukaryota</taxon>
        <taxon>Discoba</taxon>
        <taxon>Euglenozoa</taxon>
        <taxon>Kinetoplastea</taxon>
        <taxon>Metakinetoplastina</taxon>
        <taxon>Trypanosomatida</taxon>
        <taxon>Trypanosomatidae</taxon>
        <taxon>Leishmaniinae</taxon>
        <taxon>Leishmania</taxon>
    </lineage>
</organism>
<dbReference type="GeneID" id="13392450"/>
<dbReference type="VEuPathDB" id="TriTrypDB:LDHU3_33.3310"/>
<evidence type="ECO:0000313" key="8">
    <source>
        <dbReference type="Proteomes" id="UP000318447"/>
    </source>
</evidence>
<protein>
    <submittedName>
        <fullName evidence="3">Uncharacterized protein</fullName>
    </submittedName>
</protein>
<dbReference type="Proteomes" id="UP000008980">
    <property type="component" value="Chromosome 33"/>
</dbReference>
<dbReference type="VEuPathDB" id="TriTrypDB:LdBPK_332290.1"/>